<evidence type="ECO:0000313" key="1">
    <source>
        <dbReference type="EMBL" id="QHS90422.1"/>
    </source>
</evidence>
<dbReference type="AlphaFoldDB" id="A0A6C0BEM2"/>
<name>A0A6C0BEM2_9ZZZZ</name>
<protein>
    <recommendedName>
        <fullName evidence="2">MIF4G domain-containing protein</fullName>
    </recommendedName>
</protein>
<sequence>MTEHESKVLVKYSIDTIFDCIEDNNVMLPELEKYCVDMYDLPLKMLSDFKNVMSNIVKSYSNNINQNDISFKNTIRECLNKINESNYDNVLVKLKSLEFTSDGLLSVLATELIIKSMNDVLAIKNIEVKTGHKTPSEIYISVITEFSKNINKFKNVFSKECNICFTKFTDINESMDNNNPHHVSNFKGFMNMMGLCYVNKLFDETVIKICLDKIVGYITGSNIKDRLLQEESDNYYSGYERIVNRIVTYYEKNFDNSYKNIYETIKNCNDLITKDCSTNKPLRKFSLLVHSQIVKRCDDLAKML</sequence>
<accession>A0A6C0BEM2</accession>
<evidence type="ECO:0008006" key="2">
    <source>
        <dbReference type="Google" id="ProtNLM"/>
    </source>
</evidence>
<proteinExistence type="predicted"/>
<organism evidence="1">
    <name type="scientific">viral metagenome</name>
    <dbReference type="NCBI Taxonomy" id="1070528"/>
    <lineage>
        <taxon>unclassified sequences</taxon>
        <taxon>metagenomes</taxon>
        <taxon>organismal metagenomes</taxon>
    </lineage>
</organism>
<reference evidence="1" key="1">
    <citation type="journal article" date="2020" name="Nature">
        <title>Giant virus diversity and host interactions through global metagenomics.</title>
        <authorList>
            <person name="Schulz F."/>
            <person name="Roux S."/>
            <person name="Paez-Espino D."/>
            <person name="Jungbluth S."/>
            <person name="Walsh D.A."/>
            <person name="Denef V.J."/>
            <person name="McMahon K.D."/>
            <person name="Konstantinidis K.T."/>
            <person name="Eloe-Fadrosh E.A."/>
            <person name="Kyrpides N.C."/>
            <person name="Woyke T."/>
        </authorList>
    </citation>
    <scope>NUCLEOTIDE SEQUENCE</scope>
    <source>
        <strain evidence="1">GVMAG-M-3300010160-60</strain>
    </source>
</reference>
<dbReference type="EMBL" id="MN739135">
    <property type="protein sequence ID" value="QHS90422.1"/>
    <property type="molecule type" value="Genomic_DNA"/>
</dbReference>